<proteinExistence type="inferred from homology"/>
<dbReference type="RefSeq" id="WP_048281064.1">
    <property type="nucleotide sequence ID" value="NZ_LDZF01000045.1"/>
</dbReference>
<name>A0A0J5KQ39_PLUGE</name>
<evidence type="ECO:0000313" key="3">
    <source>
        <dbReference type="EMBL" id="KMK08710.1"/>
    </source>
</evidence>
<dbReference type="HAMAP" id="MF_04138">
    <property type="entry name" value="TMP_LAMBDA"/>
    <property type="match status" value="1"/>
</dbReference>
<dbReference type="Pfam" id="PF09718">
    <property type="entry name" value="Tape_meas_lam_C"/>
    <property type="match status" value="1"/>
</dbReference>
<feature type="domain" description="Bacteriophage tail tape measure N-terminal" evidence="1">
    <location>
        <begin position="330"/>
        <end position="475"/>
    </location>
</feature>
<dbReference type="Proteomes" id="UP000036196">
    <property type="component" value="Unassembled WGS sequence"/>
</dbReference>
<dbReference type="EMBL" id="LDZF01000045">
    <property type="protein sequence ID" value="KMK08710.1"/>
    <property type="molecule type" value="Genomic_DNA"/>
</dbReference>
<evidence type="ECO:0000259" key="1">
    <source>
        <dbReference type="Pfam" id="PF06791"/>
    </source>
</evidence>
<evidence type="ECO:0000313" key="4">
    <source>
        <dbReference type="Proteomes" id="UP000036196"/>
    </source>
</evidence>
<dbReference type="Pfam" id="PF06791">
    <property type="entry name" value="TMP_2"/>
    <property type="match status" value="2"/>
</dbReference>
<dbReference type="InterPro" id="IPR006431">
    <property type="entry name" value="Phage_tape_meas_C"/>
</dbReference>
<gene>
    <name evidence="3" type="ORF">ABW06_24495</name>
</gene>
<accession>A0A0J5KQ39</accession>
<organism evidence="3 4">
    <name type="scientific">Pluralibacter gergoviae</name>
    <name type="common">Enterobacter gergoviae</name>
    <dbReference type="NCBI Taxonomy" id="61647"/>
    <lineage>
        <taxon>Bacteria</taxon>
        <taxon>Pseudomonadati</taxon>
        <taxon>Pseudomonadota</taxon>
        <taxon>Gammaproteobacteria</taxon>
        <taxon>Enterobacterales</taxon>
        <taxon>Enterobacteriaceae</taxon>
        <taxon>Pluralibacter</taxon>
    </lineage>
</organism>
<dbReference type="AlphaFoldDB" id="A0A0J5KQ39"/>
<dbReference type="InterPro" id="IPR009628">
    <property type="entry name" value="Phage_tape_measure_N"/>
</dbReference>
<comment type="caution">
    <text evidence="3">The sequence shown here is derived from an EMBL/GenBank/DDBJ whole genome shotgun (WGS) entry which is preliminary data.</text>
</comment>
<feature type="domain" description="Bacteriophage tail tape measure N-terminal" evidence="1">
    <location>
        <begin position="238"/>
        <end position="302"/>
    </location>
</feature>
<dbReference type="PATRIC" id="fig|61647.15.peg.4114"/>
<feature type="domain" description="Bacteriophage tail tape measure C-terminal" evidence="2">
    <location>
        <begin position="831"/>
        <end position="905"/>
    </location>
</feature>
<reference evidence="3 4" key="1">
    <citation type="submission" date="2015-05" db="EMBL/GenBank/DDBJ databases">
        <title>Genome sequences of Pluralibacter gergoviae.</title>
        <authorList>
            <person name="Greninger A.L."/>
            <person name="Miller S."/>
        </authorList>
    </citation>
    <scope>NUCLEOTIDE SEQUENCE [LARGE SCALE GENOMIC DNA]</scope>
    <source>
        <strain evidence="3 4">JS81F13</strain>
    </source>
</reference>
<dbReference type="InterPro" id="IPR043680">
    <property type="entry name" value="GpH_LAMBDA"/>
</dbReference>
<dbReference type="NCBIfam" id="TIGR01541">
    <property type="entry name" value="tape_meas_lam_C"/>
    <property type="match status" value="1"/>
</dbReference>
<sequence>MAQQISDLVINLDLDSATFTEQVARIKNQFSGLANETDKVQMRMRQAEDAQAAALSKSAASSAAASEIQSRQAAAAAGLSAQVQAVGQSADDTYQRVAGLNKQLRENEARAAVLARQQDALAESFFREIDGVTRLTGETSSLSSVQERFRQARDRGNITQQDYLALLSQTTARQKELQQAEERASQSRARFLAQLKSQVEEQGLSRTELLNLKAAQLGVTEEAAPLIARLQQQNEVWKKGTLSAGQYRQAIRMLPAQFTDIATSIAGGMPLWLVLMQQGGQIKDSFGGVGNLFQIIKEELLGVKSSADKSEESLSENANALSENAEHAKGLLRFLTPGRVIVGGFAAALTAVSVAAWQAEQANRALYRAITITGGTSATTTAQLWKMAAEIGESTNSSASSVAEVLVRIAETGKFSTEQLRIAAGASQQWSQVMGDDASKIEAAFGSIARDPVKALAELNTQYNFLSVSQLRHIDELERTKGKQAAVTEGMKLFADTMGERMQQIDDASTPLEQMWDNIKKWSSDAWRWVGDHTIGALNLITDVVAGTVEQVRLLLNNGDIAIREFVLSAQQAAQKIPGMGNVGKDAIAQNQAFIEANKKQNAELEKSIAERDARIRAGEMGYVARARDVRVAAGPGQQDAVSKAAAEIKKNRSKKSETHTTAGDKALDSAQAELLALQAQLRILQQHKGQNDTISQQRKDLWTTEAKFQVLEEASRARALTKQEQSLLSSKEQVLQLARQKALLGDQIVAQEQLNKRMDTAQKYVTQMAEKQQAMQGGATISDRMGQRQLAKAQLAAGWKNAGGSLDDEGFRQQLRAANSYYDAEDRLRGDWLSGVKKGWSEYQDSATNVYDAMKQACQSTFSGLADQLTQLTTTGKASFKSFTSSILKMIAQVINQLIVAYTFQAAMGWVSGGASAGGSTPSGAYNSAAGALPLHWKGGYVSGFDGGGYTGHGGKYEPAGVVHRGEFVFTKEATSRIGISNLYRMMKGYATGGYVGSGTPPGLSAGGGISVYAPVSVTTQQAGADQQQGSSDALGRAYQKVVDRSVREGIAKELRPGGIIWSANKGR</sequence>
<evidence type="ECO:0000259" key="2">
    <source>
        <dbReference type="Pfam" id="PF09718"/>
    </source>
</evidence>
<protein>
    <submittedName>
        <fullName evidence="3">Tape measure protein, lambda family</fullName>
    </submittedName>
</protein>
<keyword evidence="4" id="KW-1185">Reference proteome</keyword>